<evidence type="ECO:0000256" key="2">
    <source>
        <dbReference type="SAM" id="SignalP"/>
    </source>
</evidence>
<evidence type="ECO:0000313" key="4">
    <source>
        <dbReference type="Proteomes" id="UP001259982"/>
    </source>
</evidence>
<dbReference type="Proteomes" id="UP001259982">
    <property type="component" value="Unassembled WGS sequence"/>
</dbReference>
<organism evidence="3 4">
    <name type="scientific">Spectribacter acetivorans</name>
    <dbReference type="NCBI Taxonomy" id="3075603"/>
    <lineage>
        <taxon>Bacteria</taxon>
        <taxon>Pseudomonadati</taxon>
        <taxon>Pseudomonadota</taxon>
        <taxon>Gammaproteobacteria</taxon>
        <taxon>Salinisphaerales</taxon>
        <taxon>Salinisphaeraceae</taxon>
        <taxon>Spectribacter</taxon>
    </lineage>
</organism>
<feature type="signal peptide" evidence="2">
    <location>
        <begin position="1"/>
        <end position="21"/>
    </location>
</feature>
<comment type="caution">
    <text evidence="3">The sequence shown here is derived from an EMBL/GenBank/DDBJ whole genome shotgun (WGS) entry which is preliminary data.</text>
</comment>
<feature type="region of interest" description="Disordered" evidence="1">
    <location>
        <begin position="138"/>
        <end position="165"/>
    </location>
</feature>
<dbReference type="RefSeq" id="WP_311659376.1">
    <property type="nucleotide sequence ID" value="NZ_JAVRHY010000010.1"/>
</dbReference>
<feature type="chain" id="PRO_5045803930" description="Outer membrane protein beta-barrel domain-containing protein" evidence="2">
    <location>
        <begin position="22"/>
        <end position="165"/>
    </location>
</feature>
<dbReference type="EMBL" id="JAVRHY010000010">
    <property type="protein sequence ID" value="MDT0619068.1"/>
    <property type="molecule type" value="Genomic_DNA"/>
</dbReference>
<keyword evidence="2" id="KW-0732">Signal</keyword>
<name>A0ABU3BA79_9GAMM</name>
<reference evidence="3 4" key="1">
    <citation type="submission" date="2023-09" db="EMBL/GenBank/DDBJ databases">
        <authorList>
            <person name="Rey-Velasco X."/>
        </authorList>
    </citation>
    <scope>NUCLEOTIDE SEQUENCE [LARGE SCALE GENOMIC DNA]</scope>
    <source>
        <strain evidence="3 4">P385</strain>
    </source>
</reference>
<evidence type="ECO:0000313" key="3">
    <source>
        <dbReference type="EMBL" id="MDT0619068.1"/>
    </source>
</evidence>
<keyword evidence="4" id="KW-1185">Reference proteome</keyword>
<evidence type="ECO:0008006" key="5">
    <source>
        <dbReference type="Google" id="ProtNLM"/>
    </source>
</evidence>
<gene>
    <name evidence="3" type="ORF">RM531_11340</name>
</gene>
<proteinExistence type="predicted"/>
<evidence type="ECO:0000256" key="1">
    <source>
        <dbReference type="SAM" id="MobiDB-lite"/>
    </source>
</evidence>
<sequence length="165" mass="17141">MWKRIVAIGAVCLGASGGAAAEFDYGTNASLYLSFGFDSPANTDAAGLKYGLRLDHDWRVAQQGRDAALVEWQLDGNGFDHIRLGGAPIVSRELILRQDDESGGVVDYLKNNIGTVALAASGAVLLFLVVDGAIDEGDREPGGAGAPANDINCDGPDRPPACQGP</sequence>
<accession>A0ABU3BA79</accession>
<protein>
    <recommendedName>
        <fullName evidence="5">Outer membrane protein beta-barrel domain-containing protein</fullName>
    </recommendedName>
</protein>